<dbReference type="PANTHER" id="PTHR43806:SF11">
    <property type="entry name" value="CEREVISIN-RELATED"/>
    <property type="match status" value="1"/>
</dbReference>
<evidence type="ECO:0000256" key="5">
    <source>
        <dbReference type="PROSITE-ProRule" id="PRU01240"/>
    </source>
</evidence>
<dbReference type="InterPro" id="IPR036852">
    <property type="entry name" value="Peptidase_S8/S53_dom_sf"/>
</dbReference>
<accession>A0ABP9ME28</accession>
<evidence type="ECO:0000313" key="8">
    <source>
        <dbReference type="Proteomes" id="UP001501407"/>
    </source>
</evidence>
<dbReference type="Proteomes" id="UP001501407">
    <property type="component" value="Unassembled WGS sequence"/>
</dbReference>
<dbReference type="InterPro" id="IPR023828">
    <property type="entry name" value="Peptidase_S8_Ser-AS"/>
</dbReference>
<feature type="domain" description="Peptidase S8/S53" evidence="6">
    <location>
        <begin position="228"/>
        <end position="517"/>
    </location>
</feature>
<feature type="active site" description="Charge relay system" evidence="5">
    <location>
        <position position="287"/>
    </location>
</feature>
<dbReference type="PROSITE" id="PS51892">
    <property type="entry name" value="SUBTILASE"/>
    <property type="match status" value="1"/>
</dbReference>
<comment type="caution">
    <text evidence="7">The sequence shown here is derived from an EMBL/GenBank/DDBJ whole genome shotgun (WGS) entry which is preliminary data.</text>
</comment>
<name>A0ABP9ME28_9MICO</name>
<dbReference type="PROSITE" id="PS00138">
    <property type="entry name" value="SUBTILASE_SER"/>
    <property type="match status" value="1"/>
</dbReference>
<dbReference type="PROSITE" id="PS00136">
    <property type="entry name" value="SUBTILASE_ASP"/>
    <property type="match status" value="1"/>
</dbReference>
<comment type="similarity">
    <text evidence="1 5">Belongs to the peptidase S8 family.</text>
</comment>
<gene>
    <name evidence="7" type="ORF">GCM10025760_22710</name>
</gene>
<dbReference type="EMBL" id="BAABKZ010000002">
    <property type="protein sequence ID" value="GAA5093082.1"/>
    <property type="molecule type" value="Genomic_DNA"/>
</dbReference>
<dbReference type="SUPFAM" id="SSF52743">
    <property type="entry name" value="Subtilisin-like"/>
    <property type="match status" value="1"/>
</dbReference>
<dbReference type="RefSeq" id="WP_241741893.1">
    <property type="nucleotide sequence ID" value="NZ_BAABKZ010000002.1"/>
</dbReference>
<dbReference type="InterPro" id="IPR023827">
    <property type="entry name" value="Peptidase_S8_Asp-AS"/>
</dbReference>
<dbReference type="CDD" id="cd00306">
    <property type="entry name" value="Peptidases_S8_S53"/>
    <property type="match status" value="1"/>
</dbReference>
<evidence type="ECO:0000256" key="2">
    <source>
        <dbReference type="ARBA" id="ARBA00022670"/>
    </source>
</evidence>
<sequence>MANPNFNASPPRLGWREREARHVRGAILDPGLVAPGEASPTLYEADVLLITAQAQTTQRGVAAPPTLDSVAAGLGWVLTPEDLEDPIPPRGAGKVVARSAASARRRGTATTRRVRIALAQAAPSGKPETPPDAWRLLVEARRKGITGLGLNHILTTDALGSNPFTGNPFTGNPFTGNPFTGNPFTGNPFTGNPAGMGGYAFPGLGGRQPVAYVGPDLPQPTLAEAERPVVAILDTGCGEHPWLKEARINPAAVYGGEIGIIDGTTDPEAFTSLDSPLDGVVDSAAGHGTFIAGLVLQACPEARILPVRVADSQGVILENDLLAALGRLVALIDDGFRLDVVNLSFSYYHESPKRESIDSELYELLTQLRERGCVIVCSAGNDATDRPASPASLHHWVGDDCGIAPEGDIAPLVTVGALNPSGRSVALFSNIGEWVQTFVRGVSVLSTIPTSFQGGVQADLRSDEYDRQRETLDLDDFQSGFAVWSGTSFAAPVIAGRIAAKLAGKRPKPDPKKKPLVATSQIKATVKACGDVVADSAKEDRSRLR</sequence>
<evidence type="ECO:0000256" key="3">
    <source>
        <dbReference type="ARBA" id="ARBA00022801"/>
    </source>
</evidence>
<feature type="active site" description="Charge relay system" evidence="5">
    <location>
        <position position="488"/>
    </location>
</feature>
<evidence type="ECO:0000256" key="1">
    <source>
        <dbReference type="ARBA" id="ARBA00011073"/>
    </source>
</evidence>
<dbReference type="Gene3D" id="3.40.50.200">
    <property type="entry name" value="Peptidase S8/S53 domain"/>
    <property type="match status" value="1"/>
</dbReference>
<organism evidence="7 8">
    <name type="scientific">Microbacterium yannicii</name>
    <dbReference type="NCBI Taxonomy" id="671622"/>
    <lineage>
        <taxon>Bacteria</taxon>
        <taxon>Bacillati</taxon>
        <taxon>Actinomycetota</taxon>
        <taxon>Actinomycetes</taxon>
        <taxon>Micrococcales</taxon>
        <taxon>Microbacteriaceae</taxon>
        <taxon>Microbacterium</taxon>
    </lineage>
</organism>
<keyword evidence="3 5" id="KW-0378">Hydrolase</keyword>
<protein>
    <submittedName>
        <fullName evidence="7">S8 family serine peptidase</fullName>
    </submittedName>
</protein>
<dbReference type="InterPro" id="IPR050131">
    <property type="entry name" value="Peptidase_S8_subtilisin-like"/>
</dbReference>
<evidence type="ECO:0000259" key="6">
    <source>
        <dbReference type="Pfam" id="PF00082"/>
    </source>
</evidence>
<evidence type="ECO:0000256" key="4">
    <source>
        <dbReference type="ARBA" id="ARBA00022825"/>
    </source>
</evidence>
<keyword evidence="2 5" id="KW-0645">Protease</keyword>
<dbReference type="Pfam" id="PF00082">
    <property type="entry name" value="Peptidase_S8"/>
    <property type="match status" value="1"/>
</dbReference>
<evidence type="ECO:0000313" key="7">
    <source>
        <dbReference type="EMBL" id="GAA5093082.1"/>
    </source>
</evidence>
<feature type="active site" description="Charge relay system" evidence="5">
    <location>
        <position position="234"/>
    </location>
</feature>
<dbReference type="PANTHER" id="PTHR43806">
    <property type="entry name" value="PEPTIDASE S8"/>
    <property type="match status" value="1"/>
</dbReference>
<dbReference type="InterPro" id="IPR000209">
    <property type="entry name" value="Peptidase_S8/S53_dom"/>
</dbReference>
<reference evidence="8" key="1">
    <citation type="journal article" date="2019" name="Int. J. Syst. Evol. Microbiol.">
        <title>The Global Catalogue of Microorganisms (GCM) 10K type strain sequencing project: providing services to taxonomists for standard genome sequencing and annotation.</title>
        <authorList>
            <consortium name="The Broad Institute Genomics Platform"/>
            <consortium name="The Broad Institute Genome Sequencing Center for Infectious Disease"/>
            <person name="Wu L."/>
            <person name="Ma J."/>
        </authorList>
    </citation>
    <scope>NUCLEOTIDE SEQUENCE [LARGE SCALE GENOMIC DNA]</scope>
    <source>
        <strain evidence="8">JCM 18959</strain>
    </source>
</reference>
<keyword evidence="4 5" id="KW-0720">Serine protease</keyword>
<keyword evidence="8" id="KW-1185">Reference proteome</keyword>
<proteinExistence type="inferred from homology"/>